<dbReference type="EC" id="2.6.1.22" evidence="3"/>
<dbReference type="Gene3D" id="3.40.640.10">
    <property type="entry name" value="Type I PLP-dependent aspartate aminotransferase-like (Major domain)"/>
    <property type="match status" value="1"/>
</dbReference>
<evidence type="ECO:0000313" key="14">
    <source>
        <dbReference type="Proteomes" id="UP000000305"/>
    </source>
</evidence>
<keyword evidence="14" id="KW-1185">Reference proteome</keyword>
<dbReference type="PhylomeDB" id="E9GVJ9"/>
<accession>E9GVJ9</accession>
<evidence type="ECO:0000256" key="10">
    <source>
        <dbReference type="ARBA" id="ARBA00030857"/>
    </source>
</evidence>
<gene>
    <name evidence="13" type="ORF">DAPPUDRAFT_213935</name>
</gene>
<name>E9GVJ9_DAPPU</name>
<dbReference type="InterPro" id="IPR049704">
    <property type="entry name" value="Aminotrans_3_PPA_site"/>
</dbReference>
<evidence type="ECO:0000256" key="7">
    <source>
        <dbReference type="ARBA" id="ARBA00022898"/>
    </source>
</evidence>
<dbReference type="AlphaFoldDB" id="E9GVJ9"/>
<dbReference type="SUPFAM" id="SSF53383">
    <property type="entry name" value="PLP-dependent transferases"/>
    <property type="match status" value="1"/>
</dbReference>
<evidence type="ECO:0000256" key="5">
    <source>
        <dbReference type="ARBA" id="ARBA00022576"/>
    </source>
</evidence>
<evidence type="ECO:0000256" key="1">
    <source>
        <dbReference type="ARBA" id="ARBA00001933"/>
    </source>
</evidence>
<organism evidence="13 14">
    <name type="scientific">Daphnia pulex</name>
    <name type="common">Water flea</name>
    <dbReference type="NCBI Taxonomy" id="6669"/>
    <lineage>
        <taxon>Eukaryota</taxon>
        <taxon>Metazoa</taxon>
        <taxon>Ecdysozoa</taxon>
        <taxon>Arthropoda</taxon>
        <taxon>Crustacea</taxon>
        <taxon>Branchiopoda</taxon>
        <taxon>Diplostraca</taxon>
        <taxon>Cladocera</taxon>
        <taxon>Anomopoda</taxon>
        <taxon>Daphniidae</taxon>
        <taxon>Daphnia</taxon>
    </lineage>
</organism>
<dbReference type="eggNOG" id="KOG1405">
    <property type="taxonomic scope" value="Eukaryota"/>
</dbReference>
<dbReference type="Proteomes" id="UP000000305">
    <property type="component" value="Unassembled WGS sequence"/>
</dbReference>
<dbReference type="PANTHER" id="PTHR43206:SF1">
    <property type="entry name" value="4-AMINOBUTYRATE AMINOTRANSFERASE, MITOCHONDRIAL"/>
    <property type="match status" value="1"/>
</dbReference>
<dbReference type="PANTHER" id="PTHR43206">
    <property type="entry name" value="AMINOTRANSFERASE"/>
    <property type="match status" value="1"/>
</dbReference>
<dbReference type="CDD" id="cd00610">
    <property type="entry name" value="OAT_like"/>
    <property type="match status" value="1"/>
</dbReference>
<dbReference type="KEGG" id="dpx:DAPPUDRAFT_213935"/>
<comment type="cofactor">
    <cofactor evidence="1">
        <name>pyridoxal 5'-phosphate</name>
        <dbReference type="ChEBI" id="CHEBI:597326"/>
    </cofactor>
</comment>
<evidence type="ECO:0000313" key="13">
    <source>
        <dbReference type="EMBL" id="EFX76516.1"/>
    </source>
</evidence>
<evidence type="ECO:0000256" key="6">
    <source>
        <dbReference type="ARBA" id="ARBA00022679"/>
    </source>
</evidence>
<evidence type="ECO:0000256" key="9">
    <source>
        <dbReference type="ARBA" id="ARBA00030204"/>
    </source>
</evidence>
<dbReference type="GO" id="GO:0009450">
    <property type="term" value="P:gamma-aminobutyric acid catabolic process"/>
    <property type="evidence" value="ECO:0000318"/>
    <property type="project" value="GO_Central"/>
</dbReference>
<dbReference type="GO" id="GO:0047298">
    <property type="term" value="F:(S)-3-amino-2-methylpropionate transaminase activity"/>
    <property type="evidence" value="ECO:0007669"/>
    <property type="project" value="UniProtKB-EC"/>
</dbReference>
<reference evidence="13 14" key="1">
    <citation type="journal article" date="2011" name="Science">
        <title>The ecoresponsive genome of Daphnia pulex.</title>
        <authorList>
            <person name="Colbourne J.K."/>
            <person name="Pfrender M.E."/>
            <person name="Gilbert D."/>
            <person name="Thomas W.K."/>
            <person name="Tucker A."/>
            <person name="Oakley T.H."/>
            <person name="Tokishita S."/>
            <person name="Aerts A."/>
            <person name="Arnold G.J."/>
            <person name="Basu M.K."/>
            <person name="Bauer D.J."/>
            <person name="Caceres C.E."/>
            <person name="Carmel L."/>
            <person name="Casola C."/>
            <person name="Choi J.H."/>
            <person name="Detter J.C."/>
            <person name="Dong Q."/>
            <person name="Dusheyko S."/>
            <person name="Eads B.D."/>
            <person name="Frohlich T."/>
            <person name="Geiler-Samerotte K.A."/>
            <person name="Gerlach D."/>
            <person name="Hatcher P."/>
            <person name="Jogdeo S."/>
            <person name="Krijgsveld J."/>
            <person name="Kriventseva E.V."/>
            <person name="Kultz D."/>
            <person name="Laforsch C."/>
            <person name="Lindquist E."/>
            <person name="Lopez J."/>
            <person name="Manak J.R."/>
            <person name="Muller J."/>
            <person name="Pangilinan J."/>
            <person name="Patwardhan R.P."/>
            <person name="Pitluck S."/>
            <person name="Pritham E.J."/>
            <person name="Rechtsteiner A."/>
            <person name="Rho M."/>
            <person name="Rogozin I.B."/>
            <person name="Sakarya O."/>
            <person name="Salamov A."/>
            <person name="Schaack S."/>
            <person name="Shapiro H."/>
            <person name="Shiga Y."/>
            <person name="Skalitzky C."/>
            <person name="Smith Z."/>
            <person name="Souvorov A."/>
            <person name="Sung W."/>
            <person name="Tang Z."/>
            <person name="Tsuchiya D."/>
            <person name="Tu H."/>
            <person name="Vos H."/>
            <person name="Wang M."/>
            <person name="Wolf Y.I."/>
            <person name="Yamagata H."/>
            <person name="Yamada T."/>
            <person name="Ye Y."/>
            <person name="Shaw J.R."/>
            <person name="Andrews J."/>
            <person name="Crease T.J."/>
            <person name="Tang H."/>
            <person name="Lucas S.M."/>
            <person name="Robertson H.M."/>
            <person name="Bork P."/>
            <person name="Koonin E.V."/>
            <person name="Zdobnov E.M."/>
            <person name="Grigoriev I.V."/>
            <person name="Lynch M."/>
            <person name="Boore J.L."/>
        </authorList>
    </citation>
    <scope>NUCLEOTIDE SEQUENCE [LARGE SCALE GENOMIC DNA]</scope>
</reference>
<dbReference type="EMBL" id="GL732568">
    <property type="protein sequence ID" value="EFX76516.1"/>
    <property type="molecule type" value="Genomic_DNA"/>
</dbReference>
<evidence type="ECO:0000256" key="12">
    <source>
        <dbReference type="RuleBase" id="RU003560"/>
    </source>
</evidence>
<evidence type="ECO:0000256" key="8">
    <source>
        <dbReference type="ARBA" id="ARBA00029760"/>
    </source>
</evidence>
<dbReference type="GO" id="GO:0034386">
    <property type="term" value="F:4-aminobutyrate:2-oxoglutarate transaminase activity"/>
    <property type="evidence" value="ECO:0007669"/>
    <property type="project" value="UniProtKB-EC"/>
</dbReference>
<dbReference type="OrthoDB" id="5419315at2759"/>
<dbReference type="FunFam" id="3.40.640.10:FF:000029">
    <property type="entry name" value="4-aminobutyrate aminotransferase, mitochondrial"/>
    <property type="match status" value="1"/>
</dbReference>
<dbReference type="NCBIfam" id="TIGR00699">
    <property type="entry name" value="GABAtrns_euk"/>
    <property type="match status" value="1"/>
</dbReference>
<dbReference type="InterPro" id="IPR004631">
    <property type="entry name" value="4NH2But_aminotransferase_euk"/>
</dbReference>
<evidence type="ECO:0000256" key="2">
    <source>
        <dbReference type="ARBA" id="ARBA00008954"/>
    </source>
</evidence>
<dbReference type="InterPro" id="IPR005814">
    <property type="entry name" value="Aminotrans_3"/>
</dbReference>
<protein>
    <recommendedName>
        <fullName evidence="10">(S)-3-amino-2-methylpropionate transaminase</fullName>
        <ecNumber evidence="4">2.6.1.19</ecNumber>
        <ecNumber evidence="3">2.6.1.22</ecNumber>
    </recommendedName>
    <alternativeName>
        <fullName evidence="11">GABA aminotransferase</fullName>
    </alternativeName>
    <alternativeName>
        <fullName evidence="9">Gamma-amino-N-butyrate transaminase</fullName>
    </alternativeName>
    <alternativeName>
        <fullName evidence="8">L-AIBAT</fullName>
    </alternativeName>
</protein>
<dbReference type="InterPro" id="IPR015424">
    <property type="entry name" value="PyrdxlP-dep_Trfase"/>
</dbReference>
<dbReference type="HOGENOM" id="CLU_016922_12_0_1"/>
<comment type="similarity">
    <text evidence="2 12">Belongs to the class-III pyridoxal-phosphate-dependent aminotransferase family.</text>
</comment>
<dbReference type="OMA" id="GLMCAFD"/>
<dbReference type="STRING" id="6669.E9GVJ9"/>
<keyword evidence="5" id="KW-0032">Aminotransferase</keyword>
<dbReference type="Pfam" id="PF00202">
    <property type="entry name" value="Aminotran_3"/>
    <property type="match status" value="1"/>
</dbReference>
<proteinExistence type="inferred from homology"/>
<keyword evidence="6" id="KW-0808">Transferase</keyword>
<dbReference type="InParanoid" id="E9GVJ9"/>
<dbReference type="Gene3D" id="3.90.1150.10">
    <property type="entry name" value="Aspartate Aminotransferase, domain 1"/>
    <property type="match status" value="1"/>
</dbReference>
<evidence type="ECO:0000256" key="4">
    <source>
        <dbReference type="ARBA" id="ARBA00012912"/>
    </source>
</evidence>
<dbReference type="PROSITE" id="PS00600">
    <property type="entry name" value="AA_TRANSFER_CLASS_3"/>
    <property type="match status" value="1"/>
</dbReference>
<dbReference type="PIRSF" id="PIRSF000521">
    <property type="entry name" value="Transaminase_4ab_Lys_Orn"/>
    <property type="match status" value="1"/>
</dbReference>
<evidence type="ECO:0000256" key="3">
    <source>
        <dbReference type="ARBA" id="ARBA00012876"/>
    </source>
</evidence>
<dbReference type="InterPro" id="IPR015422">
    <property type="entry name" value="PyrdxlP-dep_Trfase_small"/>
</dbReference>
<evidence type="ECO:0000256" key="11">
    <source>
        <dbReference type="ARBA" id="ARBA00031787"/>
    </source>
</evidence>
<keyword evidence="7 12" id="KW-0663">Pyridoxal phosphate</keyword>
<dbReference type="EC" id="2.6.1.19" evidence="4"/>
<sequence>MALSRLNTFTTKSSLFRQLPQNAKCLSNLILGEPSGPSVKTPIPGPKSKEMISELNTIQFANTVIYFTDYNKSIGNYIVDVDGNVLLDVYTQISSLPLGYNHPDLLKVLQDPDNQRTFINRPSLGLFPGQGWPQKLTSSLLSVAPKGHSQVTTMACGSCSNENAFKAAFMWYRNKQRGGAPITEEENTSCMMNVAPGSTPFTIMSFKGGFHGRTIGVLSTTHSKAIHKLDIPALDWPIASFPRYKYPLEEFAEENKAEDRKCLAEVEEEFERFNKSGRFVAGVVIEPVQAEGGDNHASPEFFQELQRITKKNGAALIIDEVQTGGGATGKYWCHEHFHLPEPADFVTFSKKMLTGGYYSLPEFRPQQGYRIFNTWMGEPSKVLLLDKVIEVIKRDNLLSIVQASGKKLMDGLMDMSKRYPQHVKNVRGIGTFCAFDSSSAEKRDEIVAKLKEKGIQSGGCGDLSLRIRPALVFQPYHADIFLEKFEKVLKKIKTF</sequence>
<dbReference type="GO" id="GO:0005739">
    <property type="term" value="C:mitochondrion"/>
    <property type="evidence" value="ECO:0000318"/>
    <property type="project" value="GO_Central"/>
</dbReference>
<dbReference type="InterPro" id="IPR015421">
    <property type="entry name" value="PyrdxlP-dep_Trfase_major"/>
</dbReference>
<dbReference type="GO" id="GO:0030170">
    <property type="term" value="F:pyridoxal phosphate binding"/>
    <property type="evidence" value="ECO:0000318"/>
    <property type="project" value="GO_Central"/>
</dbReference>
<dbReference type="FunCoup" id="E9GVJ9">
    <property type="interactions" value="991"/>
</dbReference>